<protein>
    <submittedName>
        <fullName evidence="2">Uncharacterized protein</fullName>
    </submittedName>
</protein>
<dbReference type="EMBL" id="JAFNJU010000003">
    <property type="protein sequence ID" value="MBO1264496.1"/>
    <property type="molecule type" value="Genomic_DNA"/>
</dbReference>
<name>A0A939KIZ2_9CLOT</name>
<dbReference type="AlphaFoldDB" id="A0A939KIZ2"/>
<comment type="caution">
    <text evidence="2">The sequence shown here is derived from an EMBL/GenBank/DDBJ whole genome shotgun (WGS) entry which is preliminary data.</text>
</comment>
<dbReference type="RefSeq" id="WP_207599005.1">
    <property type="nucleotide sequence ID" value="NZ_JAFNJU010000003.1"/>
</dbReference>
<keyword evidence="3" id="KW-1185">Reference proteome</keyword>
<reference evidence="2" key="1">
    <citation type="submission" date="2021-03" db="EMBL/GenBank/DDBJ databases">
        <title>Proteiniclasticum marinus sp. nov., isolated from tidal flat sediment.</title>
        <authorList>
            <person name="Namirimu T."/>
            <person name="Yang J.-A."/>
            <person name="Yang S.-H."/>
            <person name="Kim Y.-J."/>
            <person name="Kwon K.K."/>
        </authorList>
    </citation>
    <scope>NUCLEOTIDE SEQUENCE</scope>
    <source>
        <strain evidence="2">SCR006</strain>
    </source>
</reference>
<keyword evidence="1" id="KW-0812">Transmembrane</keyword>
<evidence type="ECO:0000256" key="1">
    <source>
        <dbReference type="SAM" id="Phobius"/>
    </source>
</evidence>
<evidence type="ECO:0000313" key="3">
    <source>
        <dbReference type="Proteomes" id="UP000664218"/>
    </source>
</evidence>
<dbReference type="Proteomes" id="UP000664218">
    <property type="component" value="Unassembled WGS sequence"/>
</dbReference>
<accession>A0A939KIZ2</accession>
<organism evidence="2 3">
    <name type="scientific">Proteiniclasticum aestuarii</name>
    <dbReference type="NCBI Taxonomy" id="2817862"/>
    <lineage>
        <taxon>Bacteria</taxon>
        <taxon>Bacillati</taxon>
        <taxon>Bacillota</taxon>
        <taxon>Clostridia</taxon>
        <taxon>Eubacteriales</taxon>
        <taxon>Clostridiaceae</taxon>
        <taxon>Proteiniclasticum</taxon>
    </lineage>
</organism>
<keyword evidence="1" id="KW-1133">Transmembrane helix</keyword>
<evidence type="ECO:0000313" key="2">
    <source>
        <dbReference type="EMBL" id="MBO1264496.1"/>
    </source>
</evidence>
<proteinExistence type="predicted"/>
<keyword evidence="1" id="KW-0472">Membrane</keyword>
<sequence length="112" mass="12699">MKRKNLTYNMIIIYVPSMIQLVLIIYTLRMEANQINDLNTTMDEIKNLLSDLSYVATDIRDKLTEINDNLSDIKGYGLYTSISDINDKFSNIEDSLNSITGHGAYGISDIVN</sequence>
<gene>
    <name evidence="2" type="ORF">J3A84_05510</name>
</gene>
<feature type="transmembrane region" description="Helical" evidence="1">
    <location>
        <begin position="6"/>
        <end position="28"/>
    </location>
</feature>